<dbReference type="RefSeq" id="WP_097554139.1">
    <property type="nucleotide sequence ID" value="NZ_PCMW01000043.1"/>
</dbReference>
<dbReference type="OrthoDB" id="750023at2"/>
<feature type="chain" id="PRO_5013547627" evidence="1">
    <location>
        <begin position="20"/>
        <end position="238"/>
    </location>
</feature>
<keyword evidence="1" id="KW-0732">Signal</keyword>
<sequence>MKNFTFLALLLLANSRIFAADVAPTISKCNQNTPSYSINPLTFNEKGIDFYVFPDGTFDFNTNANCGNGSYYYKSAGRRVTTPRPEPAGVYIEQDNFGRVRRVGNTFINYDAYDRVNRIGSIFLRYNRFALEQIGGLRLIYDRYGNIVSQIGTIKPRAFYNGYAPNHGYANNYSQSNTYYGPNGYQSPSQNNGGYYYKQADNNNVSEGESFENINFEKENKLISEEKSKKLDRGNRER</sequence>
<proteinExistence type="predicted"/>
<dbReference type="EMBL" id="PCMW01000043">
    <property type="protein sequence ID" value="PDS24400.1"/>
    <property type="molecule type" value="Genomic_DNA"/>
</dbReference>
<comment type="caution">
    <text evidence="2">The sequence shown here is derived from an EMBL/GenBank/DDBJ whole genome shotgun (WGS) entry which is preliminary data.</text>
</comment>
<accession>A0A2H3KIJ3</accession>
<name>A0A2H3KIJ3_9FLAO</name>
<evidence type="ECO:0000313" key="3">
    <source>
        <dbReference type="Proteomes" id="UP000220828"/>
    </source>
</evidence>
<reference evidence="2 3" key="1">
    <citation type="submission" date="2017-09" db="EMBL/GenBank/DDBJ databases">
        <title>Whole genomes of Flavobacteriaceae.</title>
        <authorList>
            <person name="Stine C."/>
            <person name="Li C."/>
            <person name="Tadesse D."/>
        </authorList>
    </citation>
    <scope>NUCLEOTIDE SEQUENCE [LARGE SCALE GENOMIC DNA]</scope>
    <source>
        <strain evidence="2 3">ATCC 35036</strain>
    </source>
</reference>
<dbReference type="AlphaFoldDB" id="A0A2H3KIJ3"/>
<protein>
    <submittedName>
        <fullName evidence="2">Uncharacterized protein</fullName>
    </submittedName>
</protein>
<feature type="signal peptide" evidence="1">
    <location>
        <begin position="1"/>
        <end position="19"/>
    </location>
</feature>
<evidence type="ECO:0000256" key="1">
    <source>
        <dbReference type="SAM" id="SignalP"/>
    </source>
</evidence>
<organism evidence="2 3">
    <name type="scientific">Flavobacterium branchiophilum</name>
    <dbReference type="NCBI Taxonomy" id="55197"/>
    <lineage>
        <taxon>Bacteria</taxon>
        <taxon>Pseudomonadati</taxon>
        <taxon>Bacteroidota</taxon>
        <taxon>Flavobacteriia</taxon>
        <taxon>Flavobacteriales</taxon>
        <taxon>Flavobacteriaceae</taxon>
        <taxon>Flavobacterium</taxon>
    </lineage>
</organism>
<gene>
    <name evidence="2" type="ORF">B0A77_08330</name>
</gene>
<dbReference type="Proteomes" id="UP000220828">
    <property type="component" value="Unassembled WGS sequence"/>
</dbReference>
<evidence type="ECO:0000313" key="2">
    <source>
        <dbReference type="EMBL" id="PDS24400.1"/>
    </source>
</evidence>